<keyword evidence="6 7" id="KW-0472">Membrane</keyword>
<comment type="similarity">
    <text evidence="2">Belongs to the chromate ion transporter (CHR) (TC 2.A.51) family.</text>
</comment>
<evidence type="ECO:0000256" key="1">
    <source>
        <dbReference type="ARBA" id="ARBA00004651"/>
    </source>
</evidence>
<dbReference type="PANTHER" id="PTHR43663:SF1">
    <property type="entry name" value="CHROMATE TRANSPORTER"/>
    <property type="match status" value="1"/>
</dbReference>
<keyword evidence="3" id="KW-1003">Cell membrane</keyword>
<organism evidence="8 9">
    <name type="scientific">Fodinisporobacter ferrooxydans</name>
    <dbReference type="NCBI Taxonomy" id="2901836"/>
    <lineage>
        <taxon>Bacteria</taxon>
        <taxon>Bacillati</taxon>
        <taxon>Bacillota</taxon>
        <taxon>Bacilli</taxon>
        <taxon>Bacillales</taxon>
        <taxon>Alicyclobacillaceae</taxon>
        <taxon>Fodinisporobacter</taxon>
    </lineage>
</organism>
<dbReference type="EMBL" id="CP089291">
    <property type="protein sequence ID" value="UOF92598.1"/>
    <property type="molecule type" value="Genomic_DNA"/>
</dbReference>
<keyword evidence="4 7" id="KW-0812">Transmembrane</keyword>
<dbReference type="InterPro" id="IPR052518">
    <property type="entry name" value="CHR_Transporter"/>
</dbReference>
<accession>A0ABY4CTP0</accession>
<feature type="transmembrane region" description="Helical" evidence="7">
    <location>
        <begin position="111"/>
        <end position="130"/>
    </location>
</feature>
<evidence type="ECO:0000256" key="7">
    <source>
        <dbReference type="SAM" id="Phobius"/>
    </source>
</evidence>
<proteinExistence type="inferred from homology"/>
<gene>
    <name evidence="8" type="ORF">LSG31_10810</name>
</gene>
<sequence length="193" mass="21027">MLYWKLFVAFFRIGIFGYGGGPSMIPLFHAECVKKYQWLTAEEFSDALALGNALPGPIATKMASYIGYRVNGWKGALVANLALILPAVVIMIGLMGVMYGFKNHPFIKRMIAAIQPVIGVMLAVLAYEFISKGVKEANNKGLSIGMLAFSLICISILNVPPGILVAVVLAVAFAYSTWHAGRQKRREKGVETK</sequence>
<evidence type="ECO:0000313" key="9">
    <source>
        <dbReference type="Proteomes" id="UP000830167"/>
    </source>
</evidence>
<feature type="transmembrane region" description="Helical" evidence="7">
    <location>
        <begin position="77"/>
        <end position="99"/>
    </location>
</feature>
<dbReference type="Pfam" id="PF02417">
    <property type="entry name" value="Chromate_transp"/>
    <property type="match status" value="1"/>
</dbReference>
<dbReference type="InterPro" id="IPR003370">
    <property type="entry name" value="Chromate_transpt"/>
</dbReference>
<keyword evidence="5 7" id="KW-1133">Transmembrane helix</keyword>
<evidence type="ECO:0000256" key="3">
    <source>
        <dbReference type="ARBA" id="ARBA00022475"/>
    </source>
</evidence>
<evidence type="ECO:0000313" key="8">
    <source>
        <dbReference type="EMBL" id="UOF92598.1"/>
    </source>
</evidence>
<dbReference type="PANTHER" id="PTHR43663">
    <property type="entry name" value="CHROMATE TRANSPORT PROTEIN-RELATED"/>
    <property type="match status" value="1"/>
</dbReference>
<evidence type="ECO:0000256" key="6">
    <source>
        <dbReference type="ARBA" id="ARBA00023136"/>
    </source>
</evidence>
<reference evidence="8" key="1">
    <citation type="submission" date="2021-12" db="EMBL/GenBank/DDBJ databases">
        <title>Alicyclobacillaceae gen. nov., sp. nov., isolated from chalcocite enrichment system.</title>
        <authorList>
            <person name="Jiang Z."/>
        </authorList>
    </citation>
    <scope>NUCLEOTIDE SEQUENCE</scope>
    <source>
        <strain evidence="8">MYW30-H2</strain>
    </source>
</reference>
<evidence type="ECO:0000256" key="2">
    <source>
        <dbReference type="ARBA" id="ARBA00005262"/>
    </source>
</evidence>
<evidence type="ECO:0000256" key="4">
    <source>
        <dbReference type="ARBA" id="ARBA00022692"/>
    </source>
</evidence>
<keyword evidence="9" id="KW-1185">Reference proteome</keyword>
<dbReference type="Proteomes" id="UP000830167">
    <property type="component" value="Chromosome"/>
</dbReference>
<protein>
    <submittedName>
        <fullName evidence="8">Chromate transporter</fullName>
    </submittedName>
</protein>
<dbReference type="RefSeq" id="WP_347439266.1">
    <property type="nucleotide sequence ID" value="NZ_CP089291.1"/>
</dbReference>
<comment type="subcellular location">
    <subcellularLocation>
        <location evidence="1">Cell membrane</location>
        <topology evidence="1">Multi-pass membrane protein</topology>
    </subcellularLocation>
</comment>
<feature type="transmembrane region" description="Helical" evidence="7">
    <location>
        <begin position="142"/>
        <end position="175"/>
    </location>
</feature>
<name>A0ABY4CTP0_9BACL</name>
<evidence type="ECO:0000256" key="5">
    <source>
        <dbReference type="ARBA" id="ARBA00022989"/>
    </source>
</evidence>